<dbReference type="PANTHER" id="PTHR47332:SF6">
    <property type="entry name" value="SET DOMAIN-CONTAINING PROTEIN"/>
    <property type="match status" value="1"/>
</dbReference>
<protein>
    <recommendedName>
        <fullName evidence="1">SET domain-containing protein</fullName>
    </recommendedName>
</protein>
<proteinExistence type="predicted"/>
<accession>A0A517L7V3</accession>
<dbReference type="Pfam" id="PF00856">
    <property type="entry name" value="SET"/>
    <property type="match status" value="1"/>
</dbReference>
<organism evidence="2 3">
    <name type="scientific">Venturia effusa</name>
    <dbReference type="NCBI Taxonomy" id="50376"/>
    <lineage>
        <taxon>Eukaryota</taxon>
        <taxon>Fungi</taxon>
        <taxon>Dikarya</taxon>
        <taxon>Ascomycota</taxon>
        <taxon>Pezizomycotina</taxon>
        <taxon>Dothideomycetes</taxon>
        <taxon>Pleosporomycetidae</taxon>
        <taxon>Venturiales</taxon>
        <taxon>Venturiaceae</taxon>
        <taxon>Venturia</taxon>
    </lineage>
</organism>
<dbReference type="PANTHER" id="PTHR47332">
    <property type="entry name" value="SET DOMAIN-CONTAINING PROTEIN 5"/>
    <property type="match status" value="1"/>
</dbReference>
<sequence>MKSATLQYLLSAVVAVPARGSIFSSNTAFSGASFLDSSLQNPICSRISNVPGIGLENHTPSKTFGAASKVEQIASPALNHIGGEAQWSHISRCLREQNMTEKFCVYTNQDFARNRGISFWTTPEHAEEILKLPAFSDPDILRGVNEEPNPPYESRQLPGRGMGLIANRTLQKGDLIFSTTPVLMVEERIWDIFAKHDMFPYLHRAVRKLPRRSEKKFMDLWGHFGGDPIEDIINTNSFAIDMWDDKEETAYNAVFPEISRLNHDCRPNAHYYFDTESLTQHVHALRTILPGEELTISYIDPALVRSERQEKLELSWGFQCSCSLCTQPEPHTQVSDLRIKRIVALSAELEDYTSESEATTSMAELLISLYEQERLHGPIAEAYALAAIEFNGVGEAWTAEKYAQLAVQTGLLYGGPTDPDVRVMVELLDDPWSHWSWMLRTEKRLEAKGKSS</sequence>
<dbReference type="CDD" id="cd20071">
    <property type="entry name" value="SET_SMYD"/>
    <property type="match status" value="1"/>
</dbReference>
<gene>
    <name evidence="2" type="ORF">FKW77_008461</name>
</gene>
<evidence type="ECO:0000313" key="3">
    <source>
        <dbReference type="Proteomes" id="UP000316270"/>
    </source>
</evidence>
<dbReference type="STRING" id="50376.A0A517L7V3"/>
<dbReference type="InterPro" id="IPR046341">
    <property type="entry name" value="SET_dom_sf"/>
</dbReference>
<dbReference type="SMART" id="SM00317">
    <property type="entry name" value="SET"/>
    <property type="match status" value="1"/>
</dbReference>
<dbReference type="Gene3D" id="2.170.270.10">
    <property type="entry name" value="SET domain"/>
    <property type="match status" value="1"/>
</dbReference>
<evidence type="ECO:0000259" key="1">
    <source>
        <dbReference type="PROSITE" id="PS50280"/>
    </source>
</evidence>
<feature type="domain" description="SET" evidence="1">
    <location>
        <begin position="150"/>
        <end position="299"/>
    </location>
</feature>
<dbReference type="InterPro" id="IPR053185">
    <property type="entry name" value="SET_domain_protein"/>
</dbReference>
<dbReference type="EMBL" id="CP042190">
    <property type="protein sequence ID" value="QDS71708.1"/>
    <property type="molecule type" value="Genomic_DNA"/>
</dbReference>
<reference evidence="2 3" key="1">
    <citation type="submission" date="2019-07" db="EMBL/GenBank/DDBJ databases">
        <title>Finished genome of Venturia effusa.</title>
        <authorList>
            <person name="Young C.A."/>
            <person name="Cox M.P."/>
            <person name="Ganley A.R.D."/>
            <person name="David W.J."/>
        </authorList>
    </citation>
    <scope>NUCLEOTIDE SEQUENCE [LARGE SCALE GENOMIC DNA]</scope>
    <source>
        <strain evidence="3">albino</strain>
    </source>
</reference>
<dbReference type="Gene3D" id="1.25.40.10">
    <property type="entry name" value="Tetratricopeptide repeat domain"/>
    <property type="match status" value="1"/>
</dbReference>
<evidence type="ECO:0000313" key="2">
    <source>
        <dbReference type="EMBL" id="QDS71708.1"/>
    </source>
</evidence>
<dbReference type="PROSITE" id="PS50280">
    <property type="entry name" value="SET"/>
    <property type="match status" value="1"/>
</dbReference>
<dbReference type="InterPro" id="IPR011990">
    <property type="entry name" value="TPR-like_helical_dom_sf"/>
</dbReference>
<name>A0A517L7V3_9PEZI</name>
<dbReference type="SUPFAM" id="SSF82199">
    <property type="entry name" value="SET domain"/>
    <property type="match status" value="1"/>
</dbReference>
<keyword evidence="3" id="KW-1185">Reference proteome</keyword>
<dbReference type="Proteomes" id="UP000316270">
    <property type="component" value="Chromosome 6"/>
</dbReference>
<dbReference type="OrthoDB" id="1028014at2759"/>
<dbReference type="AlphaFoldDB" id="A0A517L7V3"/>
<dbReference type="InterPro" id="IPR001214">
    <property type="entry name" value="SET_dom"/>
</dbReference>